<keyword evidence="1" id="KW-1133">Transmembrane helix</keyword>
<dbReference type="SUPFAM" id="SSF54106">
    <property type="entry name" value="LysM domain"/>
    <property type="match status" value="1"/>
</dbReference>
<evidence type="ECO:0000256" key="1">
    <source>
        <dbReference type="SAM" id="Phobius"/>
    </source>
</evidence>
<protein>
    <submittedName>
        <fullName evidence="3">LysM peptidoglycan-binding domain-containing protein</fullName>
    </submittedName>
</protein>
<dbReference type="Pfam" id="PF01476">
    <property type="entry name" value="LysM"/>
    <property type="match status" value="1"/>
</dbReference>
<dbReference type="InterPro" id="IPR036779">
    <property type="entry name" value="LysM_dom_sf"/>
</dbReference>
<comment type="caution">
    <text evidence="3">The sequence shown here is derived from an EMBL/GenBank/DDBJ whole genome shotgun (WGS) entry which is preliminary data.</text>
</comment>
<dbReference type="CDD" id="cd00118">
    <property type="entry name" value="LysM"/>
    <property type="match status" value="1"/>
</dbReference>
<keyword evidence="1" id="KW-0812">Transmembrane</keyword>
<dbReference type="SMART" id="SM00257">
    <property type="entry name" value="LysM"/>
    <property type="match status" value="1"/>
</dbReference>
<dbReference type="Proteomes" id="UP001597262">
    <property type="component" value="Unassembled WGS sequence"/>
</dbReference>
<feature type="domain" description="LysM" evidence="2">
    <location>
        <begin position="66"/>
        <end position="116"/>
    </location>
</feature>
<keyword evidence="1" id="KW-0472">Membrane</keyword>
<proteinExistence type="predicted"/>
<dbReference type="InterPro" id="IPR018392">
    <property type="entry name" value="LysM"/>
</dbReference>
<evidence type="ECO:0000259" key="2">
    <source>
        <dbReference type="PROSITE" id="PS51782"/>
    </source>
</evidence>
<dbReference type="RefSeq" id="WP_379317267.1">
    <property type="nucleotide sequence ID" value="NZ_JBHTLM010000003.1"/>
</dbReference>
<evidence type="ECO:0000313" key="3">
    <source>
        <dbReference type="EMBL" id="MFD1175661.1"/>
    </source>
</evidence>
<reference evidence="4" key="1">
    <citation type="journal article" date="2019" name="Int. J. Syst. Evol. Microbiol.">
        <title>The Global Catalogue of Microorganisms (GCM) 10K type strain sequencing project: providing services to taxonomists for standard genome sequencing and annotation.</title>
        <authorList>
            <consortium name="The Broad Institute Genomics Platform"/>
            <consortium name="The Broad Institute Genome Sequencing Center for Infectious Disease"/>
            <person name="Wu L."/>
            <person name="Ma J."/>
        </authorList>
    </citation>
    <scope>NUCLEOTIDE SEQUENCE [LARGE SCALE GENOMIC DNA]</scope>
    <source>
        <strain evidence="4">CCUG 59189</strain>
    </source>
</reference>
<name>A0ABW3RUQ8_9BACL</name>
<sequence length="119" mass="13306">MLKYSTYQSIYDKPSRQVRNEGIHTFLFHKGLAKLAVVLVVLCITCTGMVTAFASSSEDGNRTLQKSIVVMPGDTLWKIASEHKPQGKDTRIYIEKIMKMNNLSSSAIKAGDTLNLPWK</sequence>
<keyword evidence="4" id="KW-1185">Reference proteome</keyword>
<feature type="transmembrane region" description="Helical" evidence="1">
    <location>
        <begin position="35"/>
        <end position="54"/>
    </location>
</feature>
<gene>
    <name evidence="3" type="ORF">ACFQ3W_05000</name>
</gene>
<evidence type="ECO:0000313" key="4">
    <source>
        <dbReference type="Proteomes" id="UP001597262"/>
    </source>
</evidence>
<dbReference type="EMBL" id="JBHTLM010000003">
    <property type="protein sequence ID" value="MFD1175661.1"/>
    <property type="molecule type" value="Genomic_DNA"/>
</dbReference>
<accession>A0ABW3RUQ8</accession>
<organism evidence="3 4">
    <name type="scientific">Paenibacillus puldeungensis</name>
    <dbReference type="NCBI Taxonomy" id="696536"/>
    <lineage>
        <taxon>Bacteria</taxon>
        <taxon>Bacillati</taxon>
        <taxon>Bacillota</taxon>
        <taxon>Bacilli</taxon>
        <taxon>Bacillales</taxon>
        <taxon>Paenibacillaceae</taxon>
        <taxon>Paenibacillus</taxon>
    </lineage>
</organism>
<dbReference type="Gene3D" id="3.10.350.10">
    <property type="entry name" value="LysM domain"/>
    <property type="match status" value="1"/>
</dbReference>
<dbReference type="PROSITE" id="PS51782">
    <property type="entry name" value="LYSM"/>
    <property type="match status" value="1"/>
</dbReference>